<keyword evidence="1" id="KW-0812">Transmembrane</keyword>
<feature type="transmembrane region" description="Helical" evidence="1">
    <location>
        <begin position="471"/>
        <end position="489"/>
    </location>
</feature>
<keyword evidence="3" id="KW-1185">Reference proteome</keyword>
<evidence type="ECO:0000313" key="2">
    <source>
        <dbReference type="EMBL" id="PSB57455.1"/>
    </source>
</evidence>
<keyword evidence="1" id="KW-0472">Membrane</keyword>
<keyword evidence="1" id="KW-1133">Transmembrane helix</keyword>
<organism evidence="2 3">
    <name type="scientific">Chamaesiphon polymorphus CCALA 037</name>
    <dbReference type="NCBI Taxonomy" id="2107692"/>
    <lineage>
        <taxon>Bacteria</taxon>
        <taxon>Bacillati</taxon>
        <taxon>Cyanobacteriota</taxon>
        <taxon>Cyanophyceae</taxon>
        <taxon>Gomontiellales</taxon>
        <taxon>Chamaesiphonaceae</taxon>
        <taxon>Chamaesiphon</taxon>
    </lineage>
</organism>
<comment type="caution">
    <text evidence="2">The sequence shown here is derived from an EMBL/GenBank/DDBJ whole genome shotgun (WGS) entry which is preliminary data.</text>
</comment>
<feature type="transmembrane region" description="Helical" evidence="1">
    <location>
        <begin position="265"/>
        <end position="287"/>
    </location>
</feature>
<feature type="transmembrane region" description="Helical" evidence="1">
    <location>
        <begin position="569"/>
        <end position="587"/>
    </location>
</feature>
<evidence type="ECO:0000313" key="3">
    <source>
        <dbReference type="Proteomes" id="UP000238937"/>
    </source>
</evidence>
<reference evidence="2 3" key="1">
    <citation type="submission" date="2018-03" db="EMBL/GenBank/DDBJ databases">
        <title>The ancient ancestry and fast evolution of plastids.</title>
        <authorList>
            <person name="Moore K.R."/>
            <person name="Magnabosco C."/>
            <person name="Momper L."/>
            <person name="Gold D.A."/>
            <person name="Bosak T."/>
            <person name="Fournier G.P."/>
        </authorList>
    </citation>
    <scope>NUCLEOTIDE SEQUENCE [LARGE SCALE GENOMIC DNA]</scope>
    <source>
        <strain evidence="2 3">CCALA 037</strain>
    </source>
</reference>
<feature type="transmembrane region" description="Helical" evidence="1">
    <location>
        <begin position="345"/>
        <end position="365"/>
    </location>
</feature>
<protein>
    <submittedName>
        <fullName evidence="2">Uncharacterized protein</fullName>
    </submittedName>
</protein>
<sequence length="588" mass="67924">MVIFLDEIDVLISKSFKNEFIGFIRSCYNRRADRPDFNRVAFCLLGVVAPADLIGDIKQTFNIGKDIGLAGLEFEIAEASFLQGLLGKVNNPKECVSQIFDWTGGQPFLTQKLCQLASENSENNNINISTFVEDNILKNWGSKSYLIKEHLQNISNYLLATDRGSDPISLLIILGEILDNKSIKYNSQDTEHTQLKLSGIIKVDSGNIEIFNKLYFQVFNKSWIEERLNCLPKTWFPQENLQDLTYSAPPSILMQHVIKLLDKELFVVVICLLSIVLVSLYSSYYLFSSPAWSNNFNRGGTGAYIEFIRSTFLILFAAYSFNDLFQEETREILTLDRLWWIRTCLGVLGFLFVIFISIHHLYLGPINLANKQPLLNHLSWFENYYLPYLFFLPCALVNFVAIGIPTVAVTIYSSIVNISTNIKSIRIFDKSMNKTKSYIQSYPLSDRDKEDINEQMMDAFQDLFTSFLKDFTRYFTLFLGVILLFVFELNLGRKTLEQTPLALTLIDYSFCWISLIVIFFLGIGEYQKIFRDVRDLLVKIKSDYRVFENEYNLIRLIRRGVLNVRNKKYIYALLVVMTVLSIVLYNID</sequence>
<dbReference type="EMBL" id="PVWO01000076">
    <property type="protein sequence ID" value="PSB57455.1"/>
    <property type="molecule type" value="Genomic_DNA"/>
</dbReference>
<name>A0A2T1GI97_9CYAN</name>
<feature type="transmembrane region" description="Helical" evidence="1">
    <location>
        <begin position="385"/>
        <end position="416"/>
    </location>
</feature>
<dbReference type="OrthoDB" id="434800at2"/>
<dbReference type="AlphaFoldDB" id="A0A2T1GI97"/>
<dbReference type="Pfam" id="PF14516">
    <property type="entry name" value="AAA_35"/>
    <property type="match status" value="1"/>
</dbReference>
<accession>A0A2T1GI97</accession>
<feature type="transmembrane region" description="Helical" evidence="1">
    <location>
        <begin position="307"/>
        <end position="325"/>
    </location>
</feature>
<gene>
    <name evidence="2" type="ORF">C7B77_08350</name>
</gene>
<evidence type="ECO:0000256" key="1">
    <source>
        <dbReference type="SAM" id="Phobius"/>
    </source>
</evidence>
<proteinExistence type="predicted"/>
<feature type="transmembrane region" description="Helical" evidence="1">
    <location>
        <begin position="501"/>
        <end position="524"/>
    </location>
</feature>
<dbReference type="Proteomes" id="UP000238937">
    <property type="component" value="Unassembled WGS sequence"/>
</dbReference>